<sequence length="435" mass="47533">MSMIGRLYLFFQSRFLKQMMIVMTGTGLAQLLTVLTAPLLGRLYEPADFGLLSLYTSIISVLSVGIGLRYELAICLPKSDEEAGRLLLLSVLVAAGFSAVGLIFLSCGGSGLVSGGIPEKLSAWLWWAPLSLLSIGLFQSLSCWTTRREAYLHYSAAQISRSAVVNISQLSGGLLHQGFSGLLAGQLLGQIAAAAVLAVKTWKEQPMFWRTLFSLAEMKQTAIAYMRFPLYSTPQILLNAVSQNVPTFFLIHAYGSTVVGWYALAHRLIELPLSLLGQSLGQVYYQRAAKMYQELARLDSFLFVSTAGLAACGLLPVMLVLVWGPELFALVLGTQWTEAGHCAQWLAIWLYLGFVNTPSVATAQIYGLQHFLLGYELALTCARILVLFWATATMTAITAIALYSVIGACFNAFLIVYVMVYGKRKQSLQKMAGQV</sequence>
<evidence type="ECO:0000256" key="1">
    <source>
        <dbReference type="ARBA" id="ARBA00004651"/>
    </source>
</evidence>
<comment type="caution">
    <text evidence="10">The sequence shown here is derived from an EMBL/GenBank/DDBJ whole genome shotgun (WGS) entry which is preliminary data.</text>
</comment>
<feature type="transmembrane region" description="Helical" evidence="9">
    <location>
        <begin position="396"/>
        <end position="421"/>
    </location>
</feature>
<dbReference type="InterPro" id="IPR004268">
    <property type="entry name" value="MurJ"/>
</dbReference>
<comment type="similarity">
    <text evidence="2">Belongs to the polysaccharide synthase family.</text>
</comment>
<evidence type="ECO:0000256" key="9">
    <source>
        <dbReference type="SAM" id="Phobius"/>
    </source>
</evidence>
<evidence type="ECO:0000256" key="6">
    <source>
        <dbReference type="ARBA" id="ARBA00022984"/>
    </source>
</evidence>
<dbReference type="PANTHER" id="PTHR30250:SF10">
    <property type="entry name" value="LIPOPOLYSACCHARIDE BIOSYNTHESIS PROTEIN WZXC"/>
    <property type="match status" value="1"/>
</dbReference>
<dbReference type="GO" id="GO:0008360">
    <property type="term" value="P:regulation of cell shape"/>
    <property type="evidence" value="ECO:0007669"/>
    <property type="project" value="UniProtKB-KW"/>
</dbReference>
<dbReference type="InterPro" id="IPR050833">
    <property type="entry name" value="Poly_Biosynth_Transport"/>
</dbReference>
<dbReference type="PANTHER" id="PTHR30250">
    <property type="entry name" value="PST FAMILY PREDICTED COLANIC ACID TRANSPORTER"/>
    <property type="match status" value="1"/>
</dbReference>
<feature type="transmembrane region" description="Helical" evidence="9">
    <location>
        <begin position="300"/>
        <end position="323"/>
    </location>
</feature>
<feature type="transmembrane region" description="Helical" evidence="9">
    <location>
        <begin position="124"/>
        <end position="144"/>
    </location>
</feature>
<organism evidence="10 11">
    <name type="scientific">Brevibacillus fulvus</name>
    <dbReference type="NCBI Taxonomy" id="1125967"/>
    <lineage>
        <taxon>Bacteria</taxon>
        <taxon>Bacillati</taxon>
        <taxon>Bacillota</taxon>
        <taxon>Bacilli</taxon>
        <taxon>Bacillales</taxon>
        <taxon>Paenibacillaceae</taxon>
        <taxon>Brevibacillus</taxon>
    </lineage>
</organism>
<dbReference type="Proteomes" id="UP000717624">
    <property type="component" value="Unassembled WGS sequence"/>
</dbReference>
<protein>
    <submittedName>
        <fullName evidence="10">O-antigen/teichoic acid export membrane protein</fullName>
    </submittedName>
</protein>
<keyword evidence="8 9" id="KW-0472">Membrane</keyword>
<evidence type="ECO:0000256" key="7">
    <source>
        <dbReference type="ARBA" id="ARBA00022989"/>
    </source>
</evidence>
<keyword evidence="7 9" id="KW-1133">Transmembrane helix</keyword>
<keyword evidence="5" id="KW-0133">Cell shape</keyword>
<keyword evidence="3" id="KW-1003">Cell membrane</keyword>
<proteinExistence type="inferred from homology"/>
<keyword evidence="11" id="KW-1185">Reference proteome</keyword>
<dbReference type="GO" id="GO:0009252">
    <property type="term" value="P:peptidoglycan biosynthetic process"/>
    <property type="evidence" value="ECO:0007669"/>
    <property type="project" value="UniProtKB-KW"/>
</dbReference>
<dbReference type="AlphaFoldDB" id="A0A938XZR0"/>
<evidence type="ECO:0000256" key="4">
    <source>
        <dbReference type="ARBA" id="ARBA00022692"/>
    </source>
</evidence>
<comment type="subcellular location">
    <subcellularLocation>
        <location evidence="1">Cell membrane</location>
        <topology evidence="1">Multi-pass membrane protein</topology>
    </subcellularLocation>
</comment>
<evidence type="ECO:0000256" key="3">
    <source>
        <dbReference type="ARBA" id="ARBA00022475"/>
    </source>
</evidence>
<feature type="transmembrane region" description="Helical" evidence="9">
    <location>
        <begin position="52"/>
        <end position="74"/>
    </location>
</feature>
<keyword evidence="6" id="KW-0573">Peptidoglycan synthesis</keyword>
<dbReference type="GO" id="GO:0005886">
    <property type="term" value="C:plasma membrane"/>
    <property type="evidence" value="ECO:0007669"/>
    <property type="project" value="UniProtKB-SubCell"/>
</dbReference>
<dbReference type="Pfam" id="PF13440">
    <property type="entry name" value="Polysacc_synt_3"/>
    <property type="match status" value="1"/>
</dbReference>
<evidence type="ECO:0000313" key="10">
    <source>
        <dbReference type="EMBL" id="MBM7588897.1"/>
    </source>
</evidence>
<evidence type="ECO:0000256" key="8">
    <source>
        <dbReference type="ARBA" id="ARBA00023136"/>
    </source>
</evidence>
<reference evidence="10" key="1">
    <citation type="submission" date="2021-01" db="EMBL/GenBank/DDBJ databases">
        <title>Genomic Encyclopedia of Type Strains, Phase IV (KMG-IV): sequencing the most valuable type-strain genomes for metagenomic binning, comparative biology and taxonomic classification.</title>
        <authorList>
            <person name="Goeker M."/>
        </authorList>
    </citation>
    <scope>NUCLEOTIDE SEQUENCE</scope>
    <source>
        <strain evidence="10">DSM 25523</strain>
    </source>
</reference>
<feature type="transmembrane region" description="Helical" evidence="9">
    <location>
        <begin position="343"/>
        <end position="361"/>
    </location>
</feature>
<feature type="transmembrane region" description="Helical" evidence="9">
    <location>
        <begin position="373"/>
        <end position="390"/>
    </location>
</feature>
<evidence type="ECO:0000256" key="5">
    <source>
        <dbReference type="ARBA" id="ARBA00022960"/>
    </source>
</evidence>
<feature type="transmembrane region" description="Helical" evidence="9">
    <location>
        <begin position="86"/>
        <end position="112"/>
    </location>
</feature>
<name>A0A938XZR0_9BACL</name>
<dbReference type="RefSeq" id="WP_204516614.1">
    <property type="nucleotide sequence ID" value="NZ_BAABIN010000009.1"/>
</dbReference>
<keyword evidence="4 9" id="KW-0812">Transmembrane</keyword>
<dbReference type="PRINTS" id="PR01806">
    <property type="entry name" value="VIRFACTRMVIN"/>
</dbReference>
<gene>
    <name evidence="10" type="ORF">JOD01_000483</name>
</gene>
<accession>A0A938XZR0</accession>
<evidence type="ECO:0000256" key="2">
    <source>
        <dbReference type="ARBA" id="ARBA00007430"/>
    </source>
</evidence>
<evidence type="ECO:0000313" key="11">
    <source>
        <dbReference type="Proteomes" id="UP000717624"/>
    </source>
</evidence>
<dbReference type="EMBL" id="JAFBEB010000001">
    <property type="protein sequence ID" value="MBM7588897.1"/>
    <property type="molecule type" value="Genomic_DNA"/>
</dbReference>